<gene>
    <name evidence="7" type="ORF">V22_26030</name>
</gene>
<name>A0A517TAF8_9PLAN</name>
<dbReference type="RefSeq" id="WP_145263276.1">
    <property type="nucleotide sequence ID" value="NZ_CP036316.1"/>
</dbReference>
<dbReference type="AlphaFoldDB" id="A0A517TAF8"/>
<keyword evidence="2 6" id="KW-0812">Transmembrane</keyword>
<evidence type="ECO:0000256" key="6">
    <source>
        <dbReference type="SAM" id="Phobius"/>
    </source>
</evidence>
<reference evidence="7 8" key="1">
    <citation type="submission" date="2019-02" db="EMBL/GenBank/DDBJ databases">
        <title>Deep-cultivation of Planctomycetes and their phenomic and genomic characterization uncovers novel biology.</title>
        <authorList>
            <person name="Wiegand S."/>
            <person name="Jogler M."/>
            <person name="Boedeker C."/>
            <person name="Pinto D."/>
            <person name="Vollmers J."/>
            <person name="Rivas-Marin E."/>
            <person name="Kohn T."/>
            <person name="Peeters S.H."/>
            <person name="Heuer A."/>
            <person name="Rast P."/>
            <person name="Oberbeckmann S."/>
            <person name="Bunk B."/>
            <person name="Jeske O."/>
            <person name="Meyerdierks A."/>
            <person name="Storesund J.E."/>
            <person name="Kallscheuer N."/>
            <person name="Luecker S."/>
            <person name="Lage O.M."/>
            <person name="Pohl T."/>
            <person name="Merkel B.J."/>
            <person name="Hornburger P."/>
            <person name="Mueller R.-W."/>
            <person name="Bruemmer F."/>
            <person name="Labrenz M."/>
            <person name="Spormann A.M."/>
            <person name="Op den Camp H."/>
            <person name="Overmann J."/>
            <person name="Amann R."/>
            <person name="Jetten M.S.M."/>
            <person name="Mascher T."/>
            <person name="Medema M.H."/>
            <person name="Devos D.P."/>
            <person name="Kaster A.-K."/>
            <person name="Ovreas L."/>
            <person name="Rohde M."/>
            <person name="Galperin M.Y."/>
            <person name="Jogler C."/>
        </authorList>
    </citation>
    <scope>NUCLEOTIDE SEQUENCE [LARGE SCALE GENOMIC DNA]</scope>
    <source>
        <strain evidence="7 8">V22</strain>
    </source>
</reference>
<evidence type="ECO:0000256" key="2">
    <source>
        <dbReference type="ARBA" id="ARBA00022692"/>
    </source>
</evidence>
<keyword evidence="5" id="KW-0175">Coiled coil</keyword>
<keyword evidence="8" id="KW-1185">Reference proteome</keyword>
<feature type="transmembrane region" description="Helical" evidence="6">
    <location>
        <begin position="10"/>
        <end position="29"/>
    </location>
</feature>
<proteinExistence type="predicted"/>
<dbReference type="Gene3D" id="1.20.120.350">
    <property type="entry name" value="Voltage-gated potassium channels. Chain C"/>
    <property type="match status" value="1"/>
</dbReference>
<evidence type="ECO:0000256" key="5">
    <source>
        <dbReference type="SAM" id="Coils"/>
    </source>
</evidence>
<dbReference type="SUPFAM" id="SSF81324">
    <property type="entry name" value="Voltage-gated potassium channels"/>
    <property type="match status" value="1"/>
</dbReference>
<feature type="transmembrane region" description="Helical" evidence="6">
    <location>
        <begin position="145"/>
        <end position="168"/>
    </location>
</feature>
<protein>
    <recommendedName>
        <fullName evidence="9">Ion transport protein</fullName>
    </recommendedName>
</protein>
<evidence type="ECO:0000256" key="3">
    <source>
        <dbReference type="ARBA" id="ARBA00022989"/>
    </source>
</evidence>
<accession>A0A517TAF8</accession>
<feature type="transmembrane region" description="Helical" evidence="6">
    <location>
        <begin position="112"/>
        <end position="133"/>
    </location>
</feature>
<evidence type="ECO:0000256" key="4">
    <source>
        <dbReference type="ARBA" id="ARBA00023136"/>
    </source>
</evidence>
<keyword evidence="3 6" id="KW-1133">Transmembrane helix</keyword>
<keyword evidence="4 6" id="KW-0472">Membrane</keyword>
<sequence>MNFHRVREELLWRASLVWLILLGGLLHIWESMPEAAIVCLGGILLIWPVFWAEAIISFAKGDRRYVMRLISALLPPLRMMLRDKDEPTKLFFPGRGLVEVNDNFREQLESQLQWPMVGIALLVLPVTGFEYVFASKVADSHTLQAVFALTTGFIWFAFALEFLVMISVAPKKLIYCKDHWLDLAIILLPLIAFLRAARLGRLLRLQQVAKAGRMYRLKGLIFRLQRAAIVLNLVERILRPTPEKQLAHLQKQYAAKEEELQQLSSRIENLEAQLHSQQQNLPLPEASIAA</sequence>
<evidence type="ECO:0000256" key="1">
    <source>
        <dbReference type="ARBA" id="ARBA00004141"/>
    </source>
</evidence>
<dbReference type="OrthoDB" id="210533at2"/>
<dbReference type="GO" id="GO:0016020">
    <property type="term" value="C:membrane"/>
    <property type="evidence" value="ECO:0007669"/>
    <property type="project" value="UniProtKB-SubCell"/>
</dbReference>
<evidence type="ECO:0000313" key="8">
    <source>
        <dbReference type="Proteomes" id="UP000319976"/>
    </source>
</evidence>
<organism evidence="7 8">
    <name type="scientific">Calycomorphotria hydatis</name>
    <dbReference type="NCBI Taxonomy" id="2528027"/>
    <lineage>
        <taxon>Bacteria</taxon>
        <taxon>Pseudomonadati</taxon>
        <taxon>Planctomycetota</taxon>
        <taxon>Planctomycetia</taxon>
        <taxon>Planctomycetales</taxon>
        <taxon>Planctomycetaceae</taxon>
        <taxon>Calycomorphotria</taxon>
    </lineage>
</organism>
<comment type="subcellular location">
    <subcellularLocation>
        <location evidence="1">Membrane</location>
        <topology evidence="1">Multi-pass membrane protein</topology>
    </subcellularLocation>
</comment>
<feature type="transmembrane region" description="Helical" evidence="6">
    <location>
        <begin position="35"/>
        <end position="58"/>
    </location>
</feature>
<dbReference type="InterPro" id="IPR027359">
    <property type="entry name" value="Volt_channel_dom_sf"/>
</dbReference>
<dbReference type="EMBL" id="CP036316">
    <property type="protein sequence ID" value="QDT65354.1"/>
    <property type="molecule type" value="Genomic_DNA"/>
</dbReference>
<feature type="transmembrane region" description="Helical" evidence="6">
    <location>
        <begin position="180"/>
        <end position="197"/>
    </location>
</feature>
<dbReference type="Proteomes" id="UP000319976">
    <property type="component" value="Chromosome"/>
</dbReference>
<dbReference type="KEGG" id="chya:V22_26030"/>
<feature type="coiled-coil region" evidence="5">
    <location>
        <begin position="246"/>
        <end position="280"/>
    </location>
</feature>
<evidence type="ECO:0008006" key="9">
    <source>
        <dbReference type="Google" id="ProtNLM"/>
    </source>
</evidence>
<evidence type="ECO:0000313" key="7">
    <source>
        <dbReference type="EMBL" id="QDT65354.1"/>
    </source>
</evidence>